<organism evidence="1 2">
    <name type="scientific">Vreelandella aquamarina</name>
    <dbReference type="NCBI Taxonomy" id="77097"/>
    <lineage>
        <taxon>Bacteria</taxon>
        <taxon>Pseudomonadati</taxon>
        <taxon>Pseudomonadota</taxon>
        <taxon>Gammaproteobacteria</taxon>
        <taxon>Oceanospirillales</taxon>
        <taxon>Halomonadaceae</taxon>
        <taxon>Vreelandella</taxon>
    </lineage>
</organism>
<dbReference type="Proteomes" id="UP001319846">
    <property type="component" value="Unassembled WGS sequence"/>
</dbReference>
<evidence type="ECO:0000313" key="2">
    <source>
        <dbReference type="Proteomes" id="UP001319846"/>
    </source>
</evidence>
<name>A0ACC5VTR6_9GAMM</name>
<keyword evidence="2" id="KW-1185">Reference proteome</keyword>
<dbReference type="EMBL" id="JABYQT010000004">
    <property type="protein sequence ID" value="MBZ5487698.1"/>
    <property type="molecule type" value="Genomic_DNA"/>
</dbReference>
<comment type="caution">
    <text evidence="1">The sequence shown here is derived from an EMBL/GenBank/DDBJ whole genome shotgun (WGS) entry which is preliminary data.</text>
</comment>
<sequence length="221" mass="25481">MKNIAYIEDNIVPQLFTTAIEAYKFRHRSSIRSKGFDRLETFGLLWGYSIPAKGAIPAKVIATMATVETSADRHNEWVAPNFESLRSKKEFFEHYWPNIELVGTFHSHPYENLAEVNDCKGWRASEGDKGFWPHFHEEVSPSQPLLTHLIVTVANLEKTGWAIPDRLKGSESSKGYVLSAKNTKLWLRSYASSMVKHENRIKYEYSDDMELDIPALERRFL</sequence>
<reference evidence="1" key="1">
    <citation type="submission" date="2020-06" db="EMBL/GenBank/DDBJ databases">
        <title>Whole Genome Sequence of Halomonas aquamarina MB598.</title>
        <authorList>
            <person name="Pervaiz M."/>
            <person name="Fariq A."/>
            <person name="Yasmin A."/>
            <person name="Welch M."/>
        </authorList>
    </citation>
    <scope>NUCLEOTIDE SEQUENCE</scope>
    <source>
        <strain evidence="1">MB598</strain>
    </source>
</reference>
<accession>A0ACC5VTR6</accession>
<protein>
    <submittedName>
        <fullName evidence="1">Uncharacterized protein</fullName>
    </submittedName>
</protein>
<evidence type="ECO:0000313" key="1">
    <source>
        <dbReference type="EMBL" id="MBZ5487698.1"/>
    </source>
</evidence>
<gene>
    <name evidence="1" type="ORF">HW452_09180</name>
</gene>
<proteinExistence type="predicted"/>